<sequence length="44" mass="5444">MELYLTNYRNRVASKKRKWKLTHKNALCEWSSEIHFKTRSYPTQ</sequence>
<name>A0A1Y0B4X7_9LAMI</name>
<accession>A0A1Y0B4X7</accession>
<protein>
    <submittedName>
        <fullName evidence="1">Uncharacterized protein</fullName>
    </submittedName>
</protein>
<dbReference type="AlphaFoldDB" id="A0A1Y0B4X7"/>
<evidence type="ECO:0000313" key="1">
    <source>
        <dbReference type="EMBL" id="ART32429.1"/>
    </source>
</evidence>
<dbReference type="EMBL" id="KY774314">
    <property type="protein sequence ID" value="ART32429.1"/>
    <property type="molecule type" value="Genomic_DNA"/>
</dbReference>
<reference evidence="1" key="1">
    <citation type="submission" date="2017-03" db="EMBL/GenBank/DDBJ databases">
        <title>The mitochondrial genome of the carnivorous plant Utricularia reniformis (Lentibulariaceae): structure, comparative analysis and evolutionary landmarks.</title>
        <authorList>
            <person name="Silva S.R."/>
            <person name="Alvarenga D.O."/>
            <person name="Michael T.P."/>
            <person name="Miranda V.F.O."/>
            <person name="Varani A.M."/>
        </authorList>
    </citation>
    <scope>NUCLEOTIDE SEQUENCE</scope>
</reference>
<keyword evidence="1" id="KW-0496">Mitochondrion</keyword>
<gene>
    <name evidence="1" type="ORF">AEK19_MT2284</name>
</gene>
<organism evidence="1">
    <name type="scientific">Utricularia reniformis</name>
    <dbReference type="NCBI Taxonomy" id="192314"/>
    <lineage>
        <taxon>Eukaryota</taxon>
        <taxon>Viridiplantae</taxon>
        <taxon>Streptophyta</taxon>
        <taxon>Embryophyta</taxon>
        <taxon>Tracheophyta</taxon>
        <taxon>Spermatophyta</taxon>
        <taxon>Magnoliopsida</taxon>
        <taxon>eudicotyledons</taxon>
        <taxon>Gunneridae</taxon>
        <taxon>Pentapetalae</taxon>
        <taxon>asterids</taxon>
        <taxon>lamiids</taxon>
        <taxon>Lamiales</taxon>
        <taxon>Lentibulariaceae</taxon>
        <taxon>Utricularia</taxon>
    </lineage>
</organism>
<geneLocation type="mitochondrion" evidence="1"/>
<proteinExistence type="predicted"/>